<organism evidence="1">
    <name type="scientific">Oikopleura dioica</name>
    <name type="common">Tunicate</name>
    <dbReference type="NCBI Taxonomy" id="34765"/>
    <lineage>
        <taxon>Eukaryota</taxon>
        <taxon>Metazoa</taxon>
        <taxon>Chordata</taxon>
        <taxon>Tunicata</taxon>
        <taxon>Appendicularia</taxon>
        <taxon>Copelata</taxon>
        <taxon>Oikopleuridae</taxon>
        <taxon>Oikopleura</taxon>
    </lineage>
</organism>
<keyword evidence="3" id="KW-1185">Reference proteome</keyword>
<dbReference type="OrthoDB" id="409897at2759"/>
<dbReference type="InParanoid" id="E4XCH7"/>
<dbReference type="PANTHER" id="PTHR46321">
    <property type="entry name" value="KIF1-BINDING PROTEIN"/>
    <property type="match status" value="1"/>
</dbReference>
<name>E4XCH7_OIKDI</name>
<proteinExistence type="predicted"/>
<dbReference type="InterPro" id="IPR011990">
    <property type="entry name" value="TPR-like_helical_dom_sf"/>
</dbReference>
<protein>
    <submittedName>
        <fullName evidence="1">Uncharacterized protein</fullName>
    </submittedName>
</protein>
<evidence type="ECO:0000313" key="1">
    <source>
        <dbReference type="EMBL" id="CBY09302.1"/>
    </source>
</evidence>
<reference evidence="1" key="1">
    <citation type="journal article" date="2010" name="Science">
        <title>Plasticity of animal genome architecture unmasked by rapid evolution of a pelagic tunicate.</title>
        <authorList>
            <person name="Denoeud F."/>
            <person name="Henriet S."/>
            <person name="Mungpakdee S."/>
            <person name="Aury J.M."/>
            <person name="Da Silva C."/>
            <person name="Brinkmann H."/>
            <person name="Mikhaleva J."/>
            <person name="Olsen L.C."/>
            <person name="Jubin C."/>
            <person name="Canestro C."/>
            <person name="Bouquet J.M."/>
            <person name="Danks G."/>
            <person name="Poulain J."/>
            <person name="Campsteijn C."/>
            <person name="Adamski M."/>
            <person name="Cross I."/>
            <person name="Yadetie F."/>
            <person name="Muffato M."/>
            <person name="Louis A."/>
            <person name="Butcher S."/>
            <person name="Tsagkogeorga G."/>
            <person name="Konrad A."/>
            <person name="Singh S."/>
            <person name="Jensen M.F."/>
            <person name="Cong E.H."/>
            <person name="Eikeseth-Otteraa H."/>
            <person name="Noel B."/>
            <person name="Anthouard V."/>
            <person name="Porcel B.M."/>
            <person name="Kachouri-Lafond R."/>
            <person name="Nishino A."/>
            <person name="Ugolini M."/>
            <person name="Chourrout P."/>
            <person name="Nishida H."/>
            <person name="Aasland R."/>
            <person name="Huzurbazar S."/>
            <person name="Westhof E."/>
            <person name="Delsuc F."/>
            <person name="Lehrach H."/>
            <person name="Reinhardt R."/>
            <person name="Weissenbach J."/>
            <person name="Roy S.W."/>
            <person name="Artiguenave F."/>
            <person name="Postlethwait J.H."/>
            <person name="Manak J.R."/>
            <person name="Thompson E.M."/>
            <person name="Jaillon O."/>
            <person name="Du Pasquier L."/>
            <person name="Boudinot P."/>
            <person name="Liberles D.A."/>
            <person name="Volff J.N."/>
            <person name="Philippe H."/>
            <person name="Lenhard B."/>
            <person name="Roest Crollius H."/>
            <person name="Wincker P."/>
            <person name="Chourrout D."/>
        </authorList>
    </citation>
    <scope>NUCLEOTIDE SEQUENCE [LARGE SCALE GENOMIC DNA]</scope>
</reference>
<dbReference type="EMBL" id="FN653035">
    <property type="protein sequence ID" value="CBY09302.1"/>
    <property type="molecule type" value="Genomic_DNA"/>
</dbReference>
<accession>E4XCH7</accession>
<sequence length="216" mass="24719">MDASLRESIYSDYLSASNIHELPSPEDRPFENQYAALKILEKAQSKLEKELSEEGKIIKTSIEHFIGKIHYSTEDRPSAVKNFQKCLLGLEAYVFDNRALGIFLKATNDLAIIYCEREEYQNAYSLLKHGEKVYKELAEKSIPLNSIWDSWEIIKPAEERNTPEARENAFEEVYTHTLFFLSQACQNLGKVEESSKNCGTCLHRQLKTITSQGPCS</sequence>
<dbReference type="PANTHER" id="PTHR46321:SF1">
    <property type="entry name" value="KIF-BINDING PROTEIN"/>
    <property type="match status" value="1"/>
</dbReference>
<dbReference type="Proteomes" id="UP000001307">
    <property type="component" value="Unassembled WGS sequence"/>
</dbReference>
<evidence type="ECO:0000313" key="3">
    <source>
        <dbReference type="Proteomes" id="UP000001307"/>
    </source>
</evidence>
<dbReference type="EMBL" id="FN655569">
    <property type="protein sequence ID" value="CBY39546.1"/>
    <property type="molecule type" value="Genomic_DNA"/>
</dbReference>
<gene>
    <name evidence="1" type="ORF">GSOID_T00007839001</name>
    <name evidence="2" type="ORF">GSOID_T00020118001</name>
</gene>
<dbReference type="Gene3D" id="1.25.40.10">
    <property type="entry name" value="Tetratricopeptide repeat domain"/>
    <property type="match status" value="1"/>
</dbReference>
<evidence type="ECO:0000313" key="2">
    <source>
        <dbReference type="EMBL" id="CBY39546.1"/>
    </source>
</evidence>
<dbReference type="AlphaFoldDB" id="E4XCH7"/>
<dbReference type="Proteomes" id="UP000011014">
    <property type="component" value="Unassembled WGS sequence"/>
</dbReference>